<evidence type="ECO:0000313" key="10">
    <source>
        <dbReference type="EMBL" id="KAI2661222.1"/>
    </source>
</evidence>
<evidence type="ECO:0000256" key="1">
    <source>
        <dbReference type="ARBA" id="ARBA00004370"/>
    </source>
</evidence>
<dbReference type="PANTHER" id="PTHR17613">
    <property type="entry name" value="CEREBRAL PROTEIN-11-RELATED"/>
    <property type="match status" value="1"/>
</dbReference>
<accession>A0ABQ8MEA1</accession>
<dbReference type="PANTHER" id="PTHR17613:SF22">
    <property type="entry name" value="TRANSMEMBRANE AND COILED-COIL DOMAINS PROTEIN 1 ISOFORM X1"/>
    <property type="match status" value="1"/>
</dbReference>
<feature type="transmembrane region" description="Helical" evidence="9">
    <location>
        <begin position="493"/>
        <end position="518"/>
    </location>
</feature>
<dbReference type="Proteomes" id="UP000830375">
    <property type="component" value="Unassembled WGS sequence"/>
</dbReference>
<feature type="compositionally biased region" description="Polar residues" evidence="8">
    <location>
        <begin position="316"/>
        <end position="326"/>
    </location>
</feature>
<comment type="subcellular location">
    <subcellularLocation>
        <location evidence="1">Membrane</location>
    </subcellularLocation>
</comment>
<keyword evidence="4 9" id="KW-1133">Transmembrane helix</keyword>
<organism evidence="10 11">
    <name type="scientific">Labeo rohita</name>
    <name type="common">Indian major carp</name>
    <name type="synonym">Cyprinus rohita</name>
    <dbReference type="NCBI Taxonomy" id="84645"/>
    <lineage>
        <taxon>Eukaryota</taxon>
        <taxon>Metazoa</taxon>
        <taxon>Chordata</taxon>
        <taxon>Craniata</taxon>
        <taxon>Vertebrata</taxon>
        <taxon>Euteleostomi</taxon>
        <taxon>Actinopterygii</taxon>
        <taxon>Neopterygii</taxon>
        <taxon>Teleostei</taxon>
        <taxon>Ostariophysi</taxon>
        <taxon>Cypriniformes</taxon>
        <taxon>Cyprinidae</taxon>
        <taxon>Labeoninae</taxon>
        <taxon>Labeonini</taxon>
        <taxon>Labeo</taxon>
    </lineage>
</organism>
<evidence type="ECO:0000256" key="5">
    <source>
        <dbReference type="ARBA" id="ARBA00023054"/>
    </source>
</evidence>
<evidence type="ECO:0000256" key="2">
    <source>
        <dbReference type="ARBA" id="ARBA00008108"/>
    </source>
</evidence>
<comment type="caution">
    <text evidence="10">The sequence shown here is derived from an EMBL/GenBank/DDBJ whole genome shotgun (WGS) entry which is preliminary data.</text>
</comment>
<evidence type="ECO:0000256" key="9">
    <source>
        <dbReference type="SAM" id="Phobius"/>
    </source>
</evidence>
<evidence type="ECO:0000256" key="3">
    <source>
        <dbReference type="ARBA" id="ARBA00022692"/>
    </source>
</evidence>
<name>A0ABQ8MEA1_LABRO</name>
<keyword evidence="6 9" id="KW-0472">Membrane</keyword>
<comment type="similarity">
    <text evidence="2">Belongs to the TEX28 family.</text>
</comment>
<evidence type="ECO:0000313" key="11">
    <source>
        <dbReference type="Proteomes" id="UP000830375"/>
    </source>
</evidence>
<evidence type="ECO:0000256" key="4">
    <source>
        <dbReference type="ARBA" id="ARBA00022989"/>
    </source>
</evidence>
<dbReference type="EMBL" id="JACTAM010000008">
    <property type="protein sequence ID" value="KAI2661222.1"/>
    <property type="molecule type" value="Genomic_DNA"/>
</dbReference>
<keyword evidence="3 9" id="KW-0812">Transmembrane</keyword>
<gene>
    <name evidence="10" type="ORF">H4Q32_006765</name>
</gene>
<feature type="coiled-coil region" evidence="7">
    <location>
        <begin position="409"/>
        <end position="469"/>
    </location>
</feature>
<feature type="region of interest" description="Disordered" evidence="8">
    <location>
        <begin position="295"/>
        <end position="332"/>
    </location>
</feature>
<dbReference type="InterPro" id="IPR019394">
    <property type="entry name" value="TEX28/TMCC"/>
</dbReference>
<dbReference type="Pfam" id="PF10267">
    <property type="entry name" value="Tmemb_cc2"/>
    <property type="match status" value="2"/>
</dbReference>
<protein>
    <submittedName>
        <fullName evidence="10">Transmembrane and coiled-coil domains protein 1</fullName>
    </submittedName>
</protein>
<evidence type="ECO:0000256" key="7">
    <source>
        <dbReference type="SAM" id="Coils"/>
    </source>
</evidence>
<sequence>MFKAPRGIAVVGGATDELAGILNEEALSRESSVRECTGSRYCERGTGRPRLYDQTGALSPNLSVLTSIFSSFCLKGLFNDEIERLEGSLAQAALAASYGPDGSLLGSEDASLDPQRTRQAIAQLQQKILKLTEQLRIEQAARDENVAEYLKLASNASDKQQSSRIKQVFEKKNQKSAASIAQLQRKLEHYHRRLREVEHSGVQRQPKDVLRDMQQGLRDVGARVITGLSEGVVDSVKGGLSSFSHATHSAAGAVASKPREIASLIRNRFGSADNINVLKDGPEDAEDSMATAGRSLGSATGHLQSSPKFGSDEDCSSATSGSNSELQELRDAQTRLEETVESLKSGYLKECTLVMQALQEERFSACKLSVSNECISQVFVVLSLNSSDQFSGIALSLTDTLRRSRVYECERLEEQVNDLTELHQNEILNLKQELASMEEKIAYQSNERARDLQEALEACQTRVSKMELQQQQQQVVQLEGLENATARTLIGKLINVLLALMAVLLVFVSTVANCVVPLMKTRSRSVSSLLVFLLFAVLWRNWDAFSGHTSRLLQVPR</sequence>
<evidence type="ECO:0000256" key="6">
    <source>
        <dbReference type="ARBA" id="ARBA00023136"/>
    </source>
</evidence>
<reference evidence="10 11" key="1">
    <citation type="submission" date="2022-01" db="EMBL/GenBank/DDBJ databases">
        <title>A high-quality chromosome-level genome assembly of rohu carp, Labeo rohita.</title>
        <authorList>
            <person name="Arick M.A. II"/>
            <person name="Hsu C.-Y."/>
            <person name="Magbanua Z."/>
            <person name="Pechanova O."/>
            <person name="Grover C."/>
            <person name="Miller E."/>
            <person name="Thrash A."/>
            <person name="Ezzel L."/>
            <person name="Alam S."/>
            <person name="Benzie J."/>
            <person name="Hamilton M."/>
            <person name="Karsi A."/>
            <person name="Lawrence M.L."/>
            <person name="Peterson D.G."/>
        </authorList>
    </citation>
    <scope>NUCLEOTIDE SEQUENCE [LARGE SCALE GENOMIC DNA]</scope>
    <source>
        <strain evidence="11">BAU-BD-2019</strain>
        <tissue evidence="10">Blood</tissue>
    </source>
</reference>
<proteinExistence type="inferred from homology"/>
<keyword evidence="11" id="KW-1185">Reference proteome</keyword>
<keyword evidence="5 7" id="KW-0175">Coiled coil</keyword>
<feature type="compositionally biased region" description="Polar residues" evidence="8">
    <location>
        <begin position="297"/>
        <end position="308"/>
    </location>
</feature>
<feature type="transmembrane region" description="Helical" evidence="9">
    <location>
        <begin position="525"/>
        <end position="542"/>
    </location>
</feature>
<evidence type="ECO:0000256" key="8">
    <source>
        <dbReference type="SAM" id="MobiDB-lite"/>
    </source>
</evidence>